<evidence type="ECO:0000313" key="12">
    <source>
        <dbReference type="RefSeq" id="XP_033536896.1"/>
    </source>
</evidence>
<keyword evidence="3 7" id="KW-0479">Metal-binding</keyword>
<dbReference type="PROSITE" id="PS00086">
    <property type="entry name" value="CYTOCHROME_P450"/>
    <property type="match status" value="1"/>
</dbReference>
<keyword evidence="6 8" id="KW-0503">Monooxygenase</keyword>
<dbReference type="InterPro" id="IPR050121">
    <property type="entry name" value="Cytochrome_P450_monoxygenase"/>
</dbReference>
<keyword evidence="7 8" id="KW-0349">Heme</keyword>
<name>A0A6G1GB17_9PEZI</name>
<dbReference type="GO" id="GO:0016705">
    <property type="term" value="F:oxidoreductase activity, acting on paired donors, with incorporation or reduction of molecular oxygen"/>
    <property type="evidence" value="ECO:0007669"/>
    <property type="project" value="InterPro"/>
</dbReference>
<dbReference type="OrthoDB" id="3945418at2759"/>
<proteinExistence type="inferred from homology"/>
<sequence>MSILEAVLTSIREHWLAAGLLVPIIYIVSVAFYRLYLHPLANVPGPKLAAATWLYEIYFWKKFVIEIGRLHDIYGPIVRITPNEVHVNDPALIDAVYPGGGKKVDKDPYQVRMFGIPDTAFLTIDHETHRIRRGALNRYFSKAAVNKIEPYIREAAEKLCSCIASYAGSDTVTISVAFSSFTTDVITEYLFAKSYHMIDRPHFLPNLQAGNDSLGELLPILKQLPFLHTVMRWIPQERMLKMNPGMASWIRVEQDCHQQVKDAHARLAKPDRVYYTVIDELLHADLPPEEKRDDRLFLEAVVLINAATETTSWNLSLATFYLLHQPHTLATLRQELLTASGDSLELPSLTTLENLPYLQATVAETLRHAYGVVQRLIRVHQDPVHLRSTVKIPNRDGSEKVQVKEVSYVIPKGYSLSMTSLWIHKNPDLFPDPDKFAPERWLDAEGMKRKDLDRYLMSFSKGTRQCLGINLAYAELYICIAAVVLRLGDQLELFETDRSDVEFDHDVFAMRPKPETKGIRVTVR</sequence>
<comment type="similarity">
    <text evidence="2 8">Belongs to the cytochrome P450 family.</text>
</comment>
<dbReference type="InterPro" id="IPR036396">
    <property type="entry name" value="Cyt_P450_sf"/>
</dbReference>
<dbReference type="SUPFAM" id="SSF48264">
    <property type="entry name" value="Cytochrome P450"/>
    <property type="match status" value="1"/>
</dbReference>
<feature type="binding site" description="axial binding residue" evidence="7">
    <location>
        <position position="466"/>
    </location>
    <ligand>
        <name>heme</name>
        <dbReference type="ChEBI" id="CHEBI:30413"/>
    </ligand>
    <ligandPart>
        <name>Fe</name>
        <dbReference type="ChEBI" id="CHEBI:18248"/>
    </ligandPart>
</feature>
<dbReference type="Gene3D" id="1.10.630.10">
    <property type="entry name" value="Cytochrome P450"/>
    <property type="match status" value="1"/>
</dbReference>
<keyword evidence="11" id="KW-1185">Reference proteome</keyword>
<dbReference type="GO" id="GO:0020037">
    <property type="term" value="F:heme binding"/>
    <property type="evidence" value="ECO:0007669"/>
    <property type="project" value="InterPro"/>
</dbReference>
<dbReference type="PANTHER" id="PTHR24305">
    <property type="entry name" value="CYTOCHROME P450"/>
    <property type="match status" value="1"/>
</dbReference>
<dbReference type="RefSeq" id="XP_033536896.1">
    <property type="nucleotide sequence ID" value="XM_033682292.1"/>
</dbReference>
<dbReference type="CDD" id="cd11062">
    <property type="entry name" value="CYP58-like"/>
    <property type="match status" value="1"/>
</dbReference>
<evidence type="ECO:0000256" key="4">
    <source>
        <dbReference type="ARBA" id="ARBA00023002"/>
    </source>
</evidence>
<dbReference type="PRINTS" id="PR00385">
    <property type="entry name" value="P450"/>
</dbReference>
<evidence type="ECO:0000256" key="9">
    <source>
        <dbReference type="SAM" id="Phobius"/>
    </source>
</evidence>
<organism evidence="10">
    <name type="scientific">Eremomyces bilateralis CBS 781.70</name>
    <dbReference type="NCBI Taxonomy" id="1392243"/>
    <lineage>
        <taxon>Eukaryota</taxon>
        <taxon>Fungi</taxon>
        <taxon>Dikarya</taxon>
        <taxon>Ascomycota</taxon>
        <taxon>Pezizomycotina</taxon>
        <taxon>Dothideomycetes</taxon>
        <taxon>Dothideomycetes incertae sedis</taxon>
        <taxon>Eremomycetales</taxon>
        <taxon>Eremomycetaceae</taxon>
        <taxon>Eremomyces</taxon>
    </lineage>
</organism>
<keyword evidence="4 8" id="KW-0560">Oxidoreductase</keyword>
<evidence type="ECO:0000256" key="6">
    <source>
        <dbReference type="ARBA" id="ARBA00023033"/>
    </source>
</evidence>
<dbReference type="InterPro" id="IPR017972">
    <property type="entry name" value="Cyt_P450_CS"/>
</dbReference>
<keyword evidence="9" id="KW-0812">Transmembrane</keyword>
<reference evidence="10 12" key="1">
    <citation type="submission" date="2020-01" db="EMBL/GenBank/DDBJ databases">
        <authorList>
            <consortium name="DOE Joint Genome Institute"/>
            <person name="Haridas S."/>
            <person name="Albert R."/>
            <person name="Binder M."/>
            <person name="Bloem J."/>
            <person name="Labutti K."/>
            <person name="Salamov A."/>
            <person name="Andreopoulos B."/>
            <person name="Baker S.E."/>
            <person name="Barry K."/>
            <person name="Bills G."/>
            <person name="Bluhm B.H."/>
            <person name="Cannon C."/>
            <person name="Castanera R."/>
            <person name="Culley D.E."/>
            <person name="Daum C."/>
            <person name="Ezra D."/>
            <person name="Gonzalez J.B."/>
            <person name="Henrissat B."/>
            <person name="Kuo A."/>
            <person name="Liang C."/>
            <person name="Lipzen A."/>
            <person name="Lutzoni F."/>
            <person name="Magnuson J."/>
            <person name="Mondo S."/>
            <person name="Nolan M."/>
            <person name="Ohm R."/>
            <person name="Pangilinan J."/>
            <person name="Park H.-J."/>
            <person name="Ramirez L."/>
            <person name="Alfaro M."/>
            <person name="Sun H."/>
            <person name="Tritt A."/>
            <person name="Yoshinaga Y."/>
            <person name="Zwiers L.-H."/>
            <person name="Turgeon B.G."/>
            <person name="Goodwin S.B."/>
            <person name="Spatafora J.W."/>
            <person name="Crous P.W."/>
            <person name="Grigoriev I.V."/>
        </authorList>
    </citation>
    <scope>NUCLEOTIDE SEQUENCE</scope>
    <source>
        <strain evidence="10 12">CBS 781.70</strain>
    </source>
</reference>
<keyword evidence="5 7" id="KW-0408">Iron</keyword>
<reference evidence="12" key="2">
    <citation type="submission" date="2020-04" db="EMBL/GenBank/DDBJ databases">
        <authorList>
            <consortium name="NCBI Genome Project"/>
        </authorList>
    </citation>
    <scope>NUCLEOTIDE SEQUENCE</scope>
    <source>
        <strain evidence="12">CBS 781.70</strain>
    </source>
</reference>
<evidence type="ECO:0000256" key="5">
    <source>
        <dbReference type="ARBA" id="ARBA00023004"/>
    </source>
</evidence>
<keyword evidence="9" id="KW-1133">Transmembrane helix</keyword>
<gene>
    <name evidence="10 12" type="ORF">P152DRAFT_499193</name>
</gene>
<evidence type="ECO:0000256" key="3">
    <source>
        <dbReference type="ARBA" id="ARBA00022723"/>
    </source>
</evidence>
<dbReference type="PANTHER" id="PTHR24305:SF157">
    <property type="entry name" value="N-ACETYLTRYPTOPHAN 6-HYDROXYLASE IVOC-RELATED"/>
    <property type="match status" value="1"/>
</dbReference>
<dbReference type="GO" id="GO:0005506">
    <property type="term" value="F:iron ion binding"/>
    <property type="evidence" value="ECO:0007669"/>
    <property type="project" value="InterPro"/>
</dbReference>
<evidence type="ECO:0000313" key="11">
    <source>
        <dbReference type="Proteomes" id="UP000504638"/>
    </source>
</evidence>
<keyword evidence="9" id="KW-0472">Membrane</keyword>
<dbReference type="GeneID" id="54422862"/>
<comment type="cofactor">
    <cofactor evidence="1 7">
        <name>heme</name>
        <dbReference type="ChEBI" id="CHEBI:30413"/>
    </cofactor>
</comment>
<dbReference type="EMBL" id="ML975152">
    <property type="protein sequence ID" value="KAF1815265.1"/>
    <property type="molecule type" value="Genomic_DNA"/>
</dbReference>
<evidence type="ECO:0000256" key="7">
    <source>
        <dbReference type="PIRSR" id="PIRSR602401-1"/>
    </source>
</evidence>
<dbReference type="Proteomes" id="UP000504638">
    <property type="component" value="Unplaced"/>
</dbReference>
<dbReference type="AlphaFoldDB" id="A0A6G1GB17"/>
<feature type="transmembrane region" description="Helical" evidence="9">
    <location>
        <begin position="15"/>
        <end position="37"/>
    </location>
</feature>
<reference evidence="12" key="3">
    <citation type="submission" date="2025-04" db="UniProtKB">
        <authorList>
            <consortium name="RefSeq"/>
        </authorList>
    </citation>
    <scope>IDENTIFICATION</scope>
    <source>
        <strain evidence="12">CBS 781.70</strain>
    </source>
</reference>
<evidence type="ECO:0000256" key="1">
    <source>
        <dbReference type="ARBA" id="ARBA00001971"/>
    </source>
</evidence>
<evidence type="ECO:0000256" key="8">
    <source>
        <dbReference type="RuleBase" id="RU000461"/>
    </source>
</evidence>
<dbReference type="InterPro" id="IPR002401">
    <property type="entry name" value="Cyt_P450_E_grp-I"/>
</dbReference>
<dbReference type="GO" id="GO:0004497">
    <property type="term" value="F:monooxygenase activity"/>
    <property type="evidence" value="ECO:0007669"/>
    <property type="project" value="UniProtKB-KW"/>
</dbReference>
<protein>
    <submittedName>
        <fullName evidence="10 12">Cytochrome P450</fullName>
    </submittedName>
</protein>
<evidence type="ECO:0000256" key="2">
    <source>
        <dbReference type="ARBA" id="ARBA00010617"/>
    </source>
</evidence>
<dbReference type="InterPro" id="IPR001128">
    <property type="entry name" value="Cyt_P450"/>
</dbReference>
<accession>A0A6G1GB17</accession>
<evidence type="ECO:0000313" key="10">
    <source>
        <dbReference type="EMBL" id="KAF1815265.1"/>
    </source>
</evidence>
<dbReference type="Pfam" id="PF00067">
    <property type="entry name" value="p450"/>
    <property type="match status" value="2"/>
</dbReference>
<dbReference type="PRINTS" id="PR00463">
    <property type="entry name" value="EP450I"/>
</dbReference>